<evidence type="ECO:0000256" key="6">
    <source>
        <dbReference type="SAM" id="MobiDB-lite"/>
    </source>
</evidence>
<dbReference type="GO" id="GO:0008270">
    <property type="term" value="F:zinc ion binding"/>
    <property type="evidence" value="ECO:0007669"/>
    <property type="project" value="UniProtKB-KW"/>
</dbReference>
<dbReference type="PANTHER" id="PTHR13278">
    <property type="entry name" value="ZINC FINGER PROTEIN 830"/>
    <property type="match status" value="1"/>
</dbReference>
<organism evidence="7 8">
    <name type="scientific">Calocera cornea HHB12733</name>
    <dbReference type="NCBI Taxonomy" id="1353952"/>
    <lineage>
        <taxon>Eukaryota</taxon>
        <taxon>Fungi</taxon>
        <taxon>Dikarya</taxon>
        <taxon>Basidiomycota</taxon>
        <taxon>Agaricomycotina</taxon>
        <taxon>Dacrymycetes</taxon>
        <taxon>Dacrymycetales</taxon>
        <taxon>Dacrymycetaceae</taxon>
        <taxon>Calocera</taxon>
    </lineage>
</organism>
<evidence type="ECO:0000256" key="2">
    <source>
        <dbReference type="ARBA" id="ARBA00022723"/>
    </source>
</evidence>
<keyword evidence="4" id="KW-0862">Zinc</keyword>
<sequence length="286" mass="30273">MADVRSLLRSHQQSTSTRIAHPLAAYSAAGSLRCLACGTAVQPRAWEGHVGSKAHRKRAAALRGEEDVEMHDAGASPPPTTTTHGAKGRFPAGFFSDASRAPAPREATPEEEEDAAPLPAPAAPSLPPAEPSALDLEFDSFMRDVLAPPAPPPAAAAAAQDDAFARATVFAEPELAAPALPQGFPESVPLPGPPGTAASVAGAEPAAPRRAANRAVQTASGEAPREEETEEAKRVRKEREEKELIMDRILDEERAQEEADERVESLKARLEAMKKARREKMAGRGK</sequence>
<name>A0A165HD68_9BASI</name>
<dbReference type="AlphaFoldDB" id="A0A165HD68"/>
<dbReference type="GO" id="GO:0044773">
    <property type="term" value="P:mitotic DNA damage checkpoint signaling"/>
    <property type="evidence" value="ECO:0007669"/>
    <property type="project" value="TreeGrafter"/>
</dbReference>
<dbReference type="GO" id="GO:0033314">
    <property type="term" value="P:mitotic DNA replication checkpoint signaling"/>
    <property type="evidence" value="ECO:0007669"/>
    <property type="project" value="TreeGrafter"/>
</dbReference>
<dbReference type="InterPro" id="IPR040050">
    <property type="entry name" value="ZNF830-like"/>
</dbReference>
<dbReference type="GO" id="GO:0003676">
    <property type="term" value="F:nucleic acid binding"/>
    <property type="evidence" value="ECO:0007669"/>
    <property type="project" value="InterPro"/>
</dbReference>
<dbReference type="InParanoid" id="A0A165HD68"/>
<keyword evidence="3" id="KW-0863">Zinc-finger</keyword>
<dbReference type="EMBL" id="KV423943">
    <property type="protein sequence ID" value="KZT59147.1"/>
    <property type="molecule type" value="Genomic_DNA"/>
</dbReference>
<evidence type="ECO:0000313" key="7">
    <source>
        <dbReference type="EMBL" id="KZT59147.1"/>
    </source>
</evidence>
<reference evidence="7 8" key="1">
    <citation type="journal article" date="2016" name="Mol. Biol. Evol.">
        <title>Comparative Genomics of Early-Diverging Mushroom-Forming Fungi Provides Insights into the Origins of Lignocellulose Decay Capabilities.</title>
        <authorList>
            <person name="Nagy L.G."/>
            <person name="Riley R."/>
            <person name="Tritt A."/>
            <person name="Adam C."/>
            <person name="Daum C."/>
            <person name="Floudas D."/>
            <person name="Sun H."/>
            <person name="Yadav J.S."/>
            <person name="Pangilinan J."/>
            <person name="Larsson K.H."/>
            <person name="Matsuura K."/>
            <person name="Barry K."/>
            <person name="Labutti K."/>
            <person name="Kuo R."/>
            <person name="Ohm R.A."/>
            <person name="Bhattacharya S.S."/>
            <person name="Shirouzu T."/>
            <person name="Yoshinaga Y."/>
            <person name="Martin F.M."/>
            <person name="Grigoriev I.V."/>
            <person name="Hibbett D.S."/>
        </authorList>
    </citation>
    <scope>NUCLEOTIDE SEQUENCE [LARGE SCALE GENOMIC DNA]</scope>
    <source>
        <strain evidence="7 8">HHB12733</strain>
    </source>
</reference>
<dbReference type="GO" id="GO:0033260">
    <property type="term" value="P:nuclear DNA replication"/>
    <property type="evidence" value="ECO:0007669"/>
    <property type="project" value="TreeGrafter"/>
</dbReference>
<keyword evidence="2" id="KW-0479">Metal-binding</keyword>
<proteinExistence type="predicted"/>
<evidence type="ECO:0000313" key="8">
    <source>
        <dbReference type="Proteomes" id="UP000076842"/>
    </source>
</evidence>
<dbReference type="STRING" id="1353952.A0A165HD68"/>
<accession>A0A165HD68</accession>
<comment type="subcellular location">
    <subcellularLocation>
        <location evidence="1">Nucleus</location>
    </subcellularLocation>
</comment>
<evidence type="ECO:0000256" key="1">
    <source>
        <dbReference type="ARBA" id="ARBA00004123"/>
    </source>
</evidence>
<dbReference type="Proteomes" id="UP000076842">
    <property type="component" value="Unassembled WGS sequence"/>
</dbReference>
<protein>
    <recommendedName>
        <fullName evidence="9">Coiled-coil domain-containing protein 16</fullName>
    </recommendedName>
</protein>
<dbReference type="GO" id="GO:0005681">
    <property type="term" value="C:spliceosomal complex"/>
    <property type="evidence" value="ECO:0007669"/>
    <property type="project" value="InterPro"/>
</dbReference>
<evidence type="ECO:0000256" key="5">
    <source>
        <dbReference type="ARBA" id="ARBA00023242"/>
    </source>
</evidence>
<evidence type="ECO:0000256" key="3">
    <source>
        <dbReference type="ARBA" id="ARBA00022771"/>
    </source>
</evidence>
<evidence type="ECO:0000256" key="4">
    <source>
        <dbReference type="ARBA" id="ARBA00022833"/>
    </source>
</evidence>
<feature type="region of interest" description="Disordered" evidence="6">
    <location>
        <begin position="178"/>
        <end position="240"/>
    </location>
</feature>
<dbReference type="OrthoDB" id="77607at2759"/>
<gene>
    <name evidence="7" type="ORF">CALCODRAFT_207717</name>
</gene>
<feature type="compositionally biased region" description="Basic and acidic residues" evidence="6">
    <location>
        <begin position="223"/>
        <end position="240"/>
    </location>
</feature>
<keyword evidence="8" id="KW-1185">Reference proteome</keyword>
<feature type="compositionally biased region" description="Pro residues" evidence="6">
    <location>
        <begin position="118"/>
        <end position="130"/>
    </location>
</feature>
<dbReference type="PANTHER" id="PTHR13278:SF0">
    <property type="entry name" value="ZINC FINGER PROTEIN 830"/>
    <property type="match status" value="1"/>
</dbReference>
<keyword evidence="5" id="KW-0539">Nucleus</keyword>
<feature type="region of interest" description="Disordered" evidence="6">
    <location>
        <begin position="50"/>
        <end position="136"/>
    </location>
</feature>
<evidence type="ECO:0008006" key="9">
    <source>
        <dbReference type="Google" id="ProtNLM"/>
    </source>
</evidence>
<feature type="compositionally biased region" description="Low complexity" evidence="6">
    <location>
        <begin position="197"/>
        <end position="215"/>
    </location>
</feature>